<evidence type="ECO:0000313" key="2">
    <source>
        <dbReference type="EMBL" id="MBI6882887.1"/>
    </source>
</evidence>
<gene>
    <name evidence="2" type="ORF">JEU22_03095</name>
</gene>
<sequence length="196" mass="21433">MKLTSKQQQQWNLVTSVFTALSRTVHDAAALEAEMATWITEFETSMGNEVKVKIRMLPAPSIDLVDCSKDYLRLNRDEQGASTLRARVEGILINSTIAYKENYKHSNGAVVDALRSLADSIEKLPVELRDQGQEGVTDIYSLLGVTHSAAVIEEEVEDEAPADEAQAQAQPQPPADADEDEALISLFSGGDDDQKA</sequence>
<comment type="caution">
    <text evidence="2">The sequence shown here is derived from an EMBL/GenBank/DDBJ whole genome shotgun (WGS) entry which is preliminary data.</text>
</comment>
<protein>
    <submittedName>
        <fullName evidence="2">Uncharacterized protein</fullName>
    </submittedName>
</protein>
<proteinExistence type="predicted"/>
<reference evidence="2" key="1">
    <citation type="submission" date="2020-12" db="EMBL/GenBank/DDBJ databases">
        <title>Enhanced detection system for hospital associated transmission using whole genome sequencing surveillance.</title>
        <authorList>
            <person name="Harrison L.H."/>
            <person name="Van Tyne D."/>
            <person name="Marsh J.W."/>
            <person name="Griffith M.P."/>
            <person name="Snyder D.J."/>
            <person name="Cooper V.S."/>
            <person name="Mustapha M."/>
        </authorList>
    </citation>
    <scope>NUCLEOTIDE SEQUENCE</scope>
    <source>
        <strain evidence="2">PSB00042</strain>
    </source>
</reference>
<dbReference type="RefSeq" id="WP_198746511.1">
    <property type="nucleotide sequence ID" value="NZ_JAEHTE010000002.1"/>
</dbReference>
<evidence type="ECO:0000256" key="1">
    <source>
        <dbReference type="SAM" id="MobiDB-lite"/>
    </source>
</evidence>
<feature type="region of interest" description="Disordered" evidence="1">
    <location>
        <begin position="155"/>
        <end position="196"/>
    </location>
</feature>
<name>A0A8I1ECL4_PSEPU</name>
<organism evidence="2 3">
    <name type="scientific">Pseudomonas putida</name>
    <name type="common">Arthrobacter siderocapsulatus</name>
    <dbReference type="NCBI Taxonomy" id="303"/>
    <lineage>
        <taxon>Bacteria</taxon>
        <taxon>Pseudomonadati</taxon>
        <taxon>Pseudomonadota</taxon>
        <taxon>Gammaproteobacteria</taxon>
        <taxon>Pseudomonadales</taxon>
        <taxon>Pseudomonadaceae</taxon>
        <taxon>Pseudomonas</taxon>
    </lineage>
</organism>
<evidence type="ECO:0000313" key="3">
    <source>
        <dbReference type="Proteomes" id="UP000637061"/>
    </source>
</evidence>
<dbReference type="AlphaFoldDB" id="A0A8I1ECL4"/>
<dbReference type="EMBL" id="JAEHTE010000002">
    <property type="protein sequence ID" value="MBI6882887.1"/>
    <property type="molecule type" value="Genomic_DNA"/>
</dbReference>
<dbReference type="Proteomes" id="UP000637061">
    <property type="component" value="Unassembled WGS sequence"/>
</dbReference>
<accession>A0A8I1ECL4</accession>